<evidence type="ECO:0000313" key="2">
    <source>
        <dbReference type="Proteomes" id="UP000054099"/>
    </source>
</evidence>
<evidence type="ECO:0000313" key="1">
    <source>
        <dbReference type="EMBL" id="KSU85231.1"/>
    </source>
</evidence>
<organism evidence="1 2">
    <name type="scientific">Fictibacillus enclensis</name>
    <dbReference type="NCBI Taxonomy" id="1017270"/>
    <lineage>
        <taxon>Bacteria</taxon>
        <taxon>Bacillati</taxon>
        <taxon>Bacillota</taxon>
        <taxon>Bacilli</taxon>
        <taxon>Bacillales</taxon>
        <taxon>Fictibacillaceae</taxon>
        <taxon>Fictibacillus</taxon>
    </lineage>
</organism>
<evidence type="ECO:0008006" key="3">
    <source>
        <dbReference type="Google" id="ProtNLM"/>
    </source>
</evidence>
<dbReference type="Proteomes" id="UP000054099">
    <property type="component" value="Unassembled WGS sequence"/>
</dbReference>
<dbReference type="EMBL" id="LNQN01000001">
    <property type="protein sequence ID" value="KSU85231.1"/>
    <property type="molecule type" value="Genomic_DNA"/>
</dbReference>
<accession>A0A0V8JDK9</accession>
<name>A0A0V8JDK9_9BACL</name>
<dbReference type="AlphaFoldDB" id="A0A0V8JDK9"/>
<dbReference type="RefSeq" id="WP_061969808.1">
    <property type="nucleotide sequence ID" value="NZ_FMAV01000001.1"/>
</dbReference>
<sequence length="104" mass="12361">MAFGLQREELKNWKAAVKNGEIAFLTHFWYDPRFPDVKTVTKVGCRDLSKLEEWGRRYGLKKEWIDHHNGYPHFDLMGTKQSEILKSENKMDQLEKLIKKGRSH</sequence>
<proteinExistence type="predicted"/>
<comment type="caution">
    <text evidence="1">The sequence shown here is derived from an EMBL/GenBank/DDBJ whole genome shotgun (WGS) entry which is preliminary data.</text>
</comment>
<gene>
    <name evidence="1" type="ORF">AS030_06880</name>
</gene>
<protein>
    <recommendedName>
        <fullName evidence="3">YneQ</fullName>
    </recommendedName>
</protein>
<keyword evidence="2" id="KW-1185">Reference proteome</keyword>
<dbReference type="OrthoDB" id="2361368at2"/>
<reference evidence="1 2" key="1">
    <citation type="journal article" date="2014" name="Antonie Van Leeuwenhoek">
        <title>Fictibacillus enclensis sp. nov., isolated from marine sediment.</title>
        <authorList>
            <person name="Dastager S.G."/>
            <person name="Mawlankar R."/>
            <person name="Srinivasan K."/>
            <person name="Tang S.K."/>
            <person name="Lee J.C."/>
            <person name="Ramana V.V."/>
            <person name="Shouche Y.S."/>
        </authorList>
    </citation>
    <scope>NUCLEOTIDE SEQUENCE [LARGE SCALE GENOMIC DNA]</scope>
    <source>
        <strain evidence="1 2">NIO-1003</strain>
    </source>
</reference>